<organism evidence="17 18">
    <name type="scientific">Uliginosibacterium silvisoli</name>
    <dbReference type="NCBI Taxonomy" id="3114758"/>
    <lineage>
        <taxon>Bacteria</taxon>
        <taxon>Pseudomonadati</taxon>
        <taxon>Pseudomonadota</taxon>
        <taxon>Betaproteobacteria</taxon>
        <taxon>Rhodocyclales</taxon>
        <taxon>Zoogloeaceae</taxon>
        <taxon>Uliginosibacterium</taxon>
    </lineage>
</organism>
<evidence type="ECO:0000256" key="10">
    <source>
        <dbReference type="ARBA" id="ARBA00039988"/>
    </source>
</evidence>
<proteinExistence type="inferred from homology"/>
<keyword evidence="3" id="KW-0819">tRNA processing</keyword>
<comment type="function">
    <text evidence="7">Dual specificity enzyme that catalyzes the synthesis of pseudouridine from uracil-746 in 23S ribosomal RNA and from uracil-32 in the anticodon stem and loop of transfer RNAs.</text>
</comment>
<dbReference type="EC" id="5.4.99.29" evidence="9"/>
<evidence type="ECO:0000256" key="9">
    <source>
        <dbReference type="ARBA" id="ARBA00038945"/>
    </source>
</evidence>
<dbReference type="PANTHER" id="PTHR21600">
    <property type="entry name" value="MITOCHONDRIAL RNA PSEUDOURIDINE SYNTHASE"/>
    <property type="match status" value="1"/>
</dbReference>
<dbReference type="Pfam" id="PF00849">
    <property type="entry name" value="PseudoU_synth_2"/>
    <property type="match status" value="1"/>
</dbReference>
<dbReference type="InterPro" id="IPR006224">
    <property type="entry name" value="PsdUridine_synth_RluA-like_CS"/>
</dbReference>
<dbReference type="EC" id="5.4.99.28" evidence="8"/>
<evidence type="ECO:0000256" key="12">
    <source>
        <dbReference type="ARBA" id="ARBA00042372"/>
    </source>
</evidence>
<evidence type="ECO:0000256" key="15">
    <source>
        <dbReference type="ARBA" id="ARBA00043143"/>
    </source>
</evidence>
<dbReference type="Proteomes" id="UP001331561">
    <property type="component" value="Unassembled WGS sequence"/>
</dbReference>
<comment type="similarity">
    <text evidence="1">Belongs to the pseudouridine synthase RluA family.</text>
</comment>
<sequence>MYAPPPHLGLDIVYQDDTLLIVNKPSGLLSVPGRGDGKHDCMASRVQAEYADALIVHRLDMETSGLLVFARGAAAHRALSYAFQSRAVDKRYVAVVDGALAASSGEIDQPLICDWPNRPLQKIDHEIGKPSLTRYKVLHRDQEACTTRLELEPITGRSHQLRVHMLSLGHAILGDMLYASDAVQKKASRLLLHACYLSVPHPVTGKAIAATSAADF</sequence>
<reference evidence="17 18" key="1">
    <citation type="submission" date="2024-01" db="EMBL/GenBank/DDBJ databases">
        <title>Uliginosibacterium soil sp. nov.</title>
        <authorList>
            <person name="Lv Y."/>
        </authorList>
    </citation>
    <scope>NUCLEOTIDE SEQUENCE [LARGE SCALE GENOMIC DNA]</scope>
    <source>
        <strain evidence="17 18">H3</strain>
    </source>
</reference>
<dbReference type="PANTHER" id="PTHR21600:SF91">
    <property type="entry name" value="DUAL-SPECIFICITY RNA PSEUDOURIDINE SYNTHASE RLUA"/>
    <property type="match status" value="1"/>
</dbReference>
<evidence type="ECO:0000256" key="7">
    <source>
        <dbReference type="ARBA" id="ARBA00037305"/>
    </source>
</evidence>
<dbReference type="PROSITE" id="PS01129">
    <property type="entry name" value="PSI_RLU"/>
    <property type="match status" value="1"/>
</dbReference>
<keyword evidence="18" id="KW-1185">Reference proteome</keyword>
<evidence type="ECO:0000259" key="16">
    <source>
        <dbReference type="Pfam" id="PF00849"/>
    </source>
</evidence>
<dbReference type="SUPFAM" id="SSF55120">
    <property type="entry name" value="Pseudouridine synthase"/>
    <property type="match status" value="1"/>
</dbReference>
<evidence type="ECO:0000256" key="4">
    <source>
        <dbReference type="ARBA" id="ARBA00023235"/>
    </source>
</evidence>
<dbReference type="InterPro" id="IPR006145">
    <property type="entry name" value="PsdUridine_synth_RsuA/RluA"/>
</dbReference>
<keyword evidence="4" id="KW-0413">Isomerase</keyword>
<gene>
    <name evidence="17" type="ORF">VVD49_18115</name>
</gene>
<comment type="caution">
    <text evidence="17">The sequence shown here is derived from an EMBL/GenBank/DDBJ whole genome shotgun (WGS) entry which is preliminary data.</text>
</comment>
<dbReference type="EMBL" id="JAYXHS010000004">
    <property type="protein sequence ID" value="MEC5387654.1"/>
    <property type="molecule type" value="Genomic_DNA"/>
</dbReference>
<dbReference type="RefSeq" id="WP_327600630.1">
    <property type="nucleotide sequence ID" value="NZ_JAYXHS010000004.1"/>
</dbReference>
<name>A0ABU6K6X7_9RHOO</name>
<evidence type="ECO:0000256" key="6">
    <source>
        <dbReference type="ARBA" id="ARBA00036916"/>
    </source>
</evidence>
<comment type="catalytic activity">
    <reaction evidence="5">
        <text>uridine(32) in tRNA = pseudouridine(32) in tRNA</text>
        <dbReference type="Rhea" id="RHEA:42544"/>
        <dbReference type="Rhea" id="RHEA-COMP:10107"/>
        <dbReference type="Rhea" id="RHEA-COMP:10108"/>
        <dbReference type="ChEBI" id="CHEBI:65314"/>
        <dbReference type="ChEBI" id="CHEBI:65315"/>
        <dbReference type="EC" id="5.4.99.28"/>
    </reaction>
</comment>
<dbReference type="InterPro" id="IPR020103">
    <property type="entry name" value="PsdUridine_synth_cat_dom_sf"/>
</dbReference>
<evidence type="ECO:0000313" key="17">
    <source>
        <dbReference type="EMBL" id="MEC5387654.1"/>
    </source>
</evidence>
<evidence type="ECO:0000256" key="8">
    <source>
        <dbReference type="ARBA" id="ARBA00038944"/>
    </source>
</evidence>
<accession>A0ABU6K6X7</accession>
<dbReference type="CDD" id="cd02869">
    <property type="entry name" value="PseudoU_synth_RluA_like"/>
    <property type="match status" value="1"/>
</dbReference>
<evidence type="ECO:0000256" key="14">
    <source>
        <dbReference type="ARBA" id="ARBA00042883"/>
    </source>
</evidence>
<evidence type="ECO:0000256" key="5">
    <source>
        <dbReference type="ARBA" id="ARBA00036184"/>
    </source>
</evidence>
<protein>
    <recommendedName>
        <fullName evidence="10">Dual-specificity RNA pseudouridine synthase RluA</fullName>
        <ecNumber evidence="8">5.4.99.28</ecNumber>
        <ecNumber evidence="9">5.4.99.29</ecNumber>
    </recommendedName>
    <alternativeName>
        <fullName evidence="11">23S rRNA pseudouridine(746) synthase</fullName>
    </alternativeName>
    <alternativeName>
        <fullName evidence="14">Ribosomal large subunit pseudouridine synthase A</fullName>
    </alternativeName>
    <alternativeName>
        <fullName evidence="13">rRNA pseudouridylate synthase A</fullName>
    </alternativeName>
    <alternativeName>
        <fullName evidence="15">rRNA-uridine isomerase A</fullName>
    </alternativeName>
    <alternativeName>
        <fullName evidence="12">tRNA pseudouridine(32) synthase</fullName>
    </alternativeName>
</protein>
<comment type="catalytic activity">
    <reaction evidence="6">
        <text>uridine(746) in 23S rRNA = pseudouridine(746) in 23S rRNA</text>
        <dbReference type="Rhea" id="RHEA:42548"/>
        <dbReference type="Rhea" id="RHEA-COMP:10109"/>
        <dbReference type="Rhea" id="RHEA-COMP:10110"/>
        <dbReference type="ChEBI" id="CHEBI:65314"/>
        <dbReference type="ChEBI" id="CHEBI:65315"/>
        <dbReference type="EC" id="5.4.99.29"/>
    </reaction>
</comment>
<feature type="domain" description="Pseudouridine synthase RsuA/RluA-like" evidence="16">
    <location>
        <begin position="19"/>
        <end position="166"/>
    </location>
</feature>
<evidence type="ECO:0000256" key="3">
    <source>
        <dbReference type="ARBA" id="ARBA00022694"/>
    </source>
</evidence>
<evidence type="ECO:0000313" key="18">
    <source>
        <dbReference type="Proteomes" id="UP001331561"/>
    </source>
</evidence>
<dbReference type="Gene3D" id="3.30.2350.10">
    <property type="entry name" value="Pseudouridine synthase"/>
    <property type="match status" value="1"/>
</dbReference>
<dbReference type="InterPro" id="IPR050188">
    <property type="entry name" value="RluA_PseudoU_synthase"/>
</dbReference>
<evidence type="ECO:0000256" key="2">
    <source>
        <dbReference type="ARBA" id="ARBA00022552"/>
    </source>
</evidence>
<evidence type="ECO:0000256" key="1">
    <source>
        <dbReference type="ARBA" id="ARBA00010876"/>
    </source>
</evidence>
<evidence type="ECO:0000256" key="11">
    <source>
        <dbReference type="ARBA" id="ARBA00041266"/>
    </source>
</evidence>
<evidence type="ECO:0000256" key="13">
    <source>
        <dbReference type="ARBA" id="ARBA00042844"/>
    </source>
</evidence>
<keyword evidence="2" id="KW-0698">rRNA processing</keyword>